<name>A0AAI9K0I6_9FIRM</name>
<dbReference type="CDD" id="cd09898">
    <property type="entry name" value="H3TH_53EXO"/>
    <property type="match status" value="1"/>
</dbReference>
<evidence type="ECO:0000256" key="13">
    <source>
        <dbReference type="ARBA" id="ARBA00023204"/>
    </source>
</evidence>
<dbReference type="GO" id="GO:0006302">
    <property type="term" value="P:double-strand break repair"/>
    <property type="evidence" value="ECO:0007669"/>
    <property type="project" value="TreeGrafter"/>
</dbReference>
<dbReference type="GO" id="GO:0006261">
    <property type="term" value="P:DNA-templated DNA replication"/>
    <property type="evidence" value="ECO:0007669"/>
    <property type="project" value="UniProtKB-UniRule"/>
</dbReference>
<dbReference type="NCBIfam" id="TIGR00593">
    <property type="entry name" value="pola"/>
    <property type="match status" value="1"/>
</dbReference>
<dbReference type="SMART" id="SM00482">
    <property type="entry name" value="POLAc"/>
    <property type="match status" value="1"/>
</dbReference>
<gene>
    <name evidence="16 19" type="primary">polA</name>
    <name evidence="19" type="ORF">COEU31_02050</name>
</gene>
<evidence type="ECO:0000256" key="6">
    <source>
        <dbReference type="ARBA" id="ARBA00022705"/>
    </source>
</evidence>
<keyword evidence="4 16" id="KW-0808">Transferase</keyword>
<dbReference type="SUPFAM" id="SSF53098">
    <property type="entry name" value="Ribonuclease H-like"/>
    <property type="match status" value="1"/>
</dbReference>
<keyword evidence="6 16" id="KW-0235">DNA replication</keyword>
<keyword evidence="5 16" id="KW-0548">Nucleotidyltransferase</keyword>
<dbReference type="Gene3D" id="1.20.1060.10">
    <property type="entry name" value="Taq DNA Polymerase, Chain T, domain 4"/>
    <property type="match status" value="1"/>
</dbReference>
<dbReference type="GO" id="GO:0003677">
    <property type="term" value="F:DNA binding"/>
    <property type="evidence" value="ECO:0007669"/>
    <property type="project" value="UniProtKB-UniRule"/>
</dbReference>
<evidence type="ECO:0000256" key="9">
    <source>
        <dbReference type="ARBA" id="ARBA00022801"/>
    </source>
</evidence>
<reference evidence="19" key="1">
    <citation type="submission" date="2020-06" db="EMBL/GenBank/DDBJ databases">
        <title>Characterization of fructooligosaccharide metabolism and fructooligosaccharide-degrading enzymes in human commensal butyrate producers.</title>
        <authorList>
            <person name="Tanno H."/>
            <person name="Fujii T."/>
            <person name="Hirano K."/>
            <person name="Maeno S."/>
            <person name="Tonozuka T."/>
            <person name="Sakamoto M."/>
            <person name="Ohkuma M."/>
            <person name="Tochio T."/>
            <person name="Endo A."/>
        </authorList>
    </citation>
    <scope>NUCLEOTIDE SEQUENCE</scope>
    <source>
        <strain evidence="19">JCM 31265</strain>
    </source>
</reference>
<dbReference type="Pfam" id="PF02739">
    <property type="entry name" value="5_3_exonuc_N"/>
    <property type="match status" value="1"/>
</dbReference>
<dbReference type="PANTHER" id="PTHR10133">
    <property type="entry name" value="DNA POLYMERASE I"/>
    <property type="match status" value="1"/>
</dbReference>
<dbReference type="CDD" id="cd09859">
    <property type="entry name" value="PIN_53EXO"/>
    <property type="match status" value="1"/>
</dbReference>
<evidence type="ECO:0000259" key="17">
    <source>
        <dbReference type="SMART" id="SM00475"/>
    </source>
</evidence>
<dbReference type="Gene3D" id="3.30.420.10">
    <property type="entry name" value="Ribonuclease H-like superfamily/Ribonuclease H"/>
    <property type="match status" value="1"/>
</dbReference>
<keyword evidence="13 16" id="KW-0234">DNA repair</keyword>
<sequence length="881" mass="98321">MPDTGKKILIIDGHSILNRAFYGLPDLTNYEGLHTNAVLGFLNIIFKIIDEENPTNVCVAFDVKQPTFRHLVYKEYKGTRKPMPDELREQVPLIKEVLTAMNVTIVEKGGYEADDIIGTLSRVADSAGYKVVIVSGDRDLLQLATDNILVRIPKTKAGGTTIENYYADDVKDLYGVTPVQFIDMKGLMGDTSDNIPGVPGIGEKTASKIIQQWGSVAGALEHIDEIKPPKAQKNLAEFSEQAIMSRELAAIKLDCELDFKLEDTTYENAFNDSSYNIFKRLEFKSLLKKFDNKQTVSELKPDITVVHSTADFAYIEDAAKKSGAVGVYVAHSDDMMLGIAVACDSKDVYVINCSSGIDPDEAVKFIYDLKNAGIIICMEDLKSALKYVDFHECDTNVLDIGVAAYLLNPMEDSYDYDDVAKEYLGNILLSEKELIGKDELNIFTFISDNFLEVFSYKAVVPLLAKDIVMDKLAKEGMLELYNKVELPTVYTLYDMEKRGIRVDKAELEEYSKKLEKRIQELHDSIIGYAGKEFNINSPKQLGPILFEDMGIPGGKKTKTGYSTSVDVLEKVKNEHPIIGDILEYRQLTKLNSTYAVGLVNYISDDGRIHGTFNQTITATGRISSTEPNLQNIPMKLELGRLIRKAFIPKEGYIFVDADYSQVELRVLAHLSGDEVMKNAFLNNVDIHATTASEVFEVPIGEVTPLQRRHAKAVNFGIVYGISAFGLSEDLGISRKEASDFIAKYYDTYKSIKAYLDEQVAHAKEKGYVTTMFGRIRPIPELKSSNFMQRSFGERVAMNSPIQGTAADIIKIAMVRVNMKLKELGLKSQLILQIHDELLIEAAEDEVDIVKKLLVDEMMHAADMTVPLEVGVASGNNWYEAK</sequence>
<evidence type="ECO:0000256" key="11">
    <source>
        <dbReference type="ARBA" id="ARBA00022932"/>
    </source>
</evidence>
<keyword evidence="7" id="KW-0540">Nuclease</keyword>
<comment type="function">
    <text evidence="16">In addition to polymerase activity, this DNA polymerase exhibits 5'-3' exonuclease activity.</text>
</comment>
<dbReference type="EC" id="2.7.7.7" evidence="2 15"/>
<dbReference type="InterPro" id="IPR002298">
    <property type="entry name" value="DNA_polymerase_A"/>
</dbReference>
<dbReference type="SUPFAM" id="SSF47807">
    <property type="entry name" value="5' to 3' exonuclease, C-terminal subdomain"/>
    <property type="match status" value="1"/>
</dbReference>
<keyword evidence="10 16" id="KW-0269">Exonuclease</keyword>
<keyword evidence="8 16" id="KW-0227">DNA damage</keyword>
<dbReference type="InterPro" id="IPR008918">
    <property type="entry name" value="HhH2"/>
</dbReference>
<dbReference type="Gene3D" id="1.10.150.20">
    <property type="entry name" value="5' to 3' exonuclease, C-terminal subdomain"/>
    <property type="match status" value="2"/>
</dbReference>
<comment type="similarity">
    <text evidence="1 16">Belongs to the DNA polymerase type-A family.</text>
</comment>
<dbReference type="NCBIfam" id="NF004397">
    <property type="entry name" value="PRK05755.1"/>
    <property type="match status" value="1"/>
</dbReference>
<evidence type="ECO:0000256" key="4">
    <source>
        <dbReference type="ARBA" id="ARBA00022679"/>
    </source>
</evidence>
<dbReference type="InterPro" id="IPR001098">
    <property type="entry name" value="DNA-dir_DNA_pol_A_palm_dom"/>
</dbReference>
<dbReference type="InterPro" id="IPR012337">
    <property type="entry name" value="RNaseH-like_sf"/>
</dbReference>
<dbReference type="InterPro" id="IPR019760">
    <property type="entry name" value="DNA-dir_DNA_pol_A_CS"/>
</dbReference>
<protein>
    <recommendedName>
        <fullName evidence="3 15">DNA polymerase I</fullName>
        <ecNumber evidence="2 15">2.7.7.7</ecNumber>
    </recommendedName>
</protein>
<dbReference type="GO" id="GO:0003887">
    <property type="term" value="F:DNA-directed DNA polymerase activity"/>
    <property type="evidence" value="ECO:0007669"/>
    <property type="project" value="UniProtKB-UniRule"/>
</dbReference>
<dbReference type="Pfam" id="PF00476">
    <property type="entry name" value="DNA_pol_A"/>
    <property type="match status" value="1"/>
</dbReference>
<dbReference type="InterPro" id="IPR002421">
    <property type="entry name" value="5-3_exonuclease"/>
</dbReference>
<evidence type="ECO:0000313" key="19">
    <source>
        <dbReference type="EMBL" id="GFO93159.1"/>
    </source>
</evidence>
<comment type="caution">
    <text evidence="19">The sequence shown here is derived from an EMBL/GenBank/DDBJ whole genome shotgun (WGS) entry which is preliminary data.</text>
</comment>
<dbReference type="Pfam" id="PF01367">
    <property type="entry name" value="5_3_exonuc"/>
    <property type="match status" value="1"/>
</dbReference>
<dbReference type="InterPro" id="IPR036397">
    <property type="entry name" value="RNaseH_sf"/>
</dbReference>
<dbReference type="FunFam" id="3.40.50.1010:FF:000001">
    <property type="entry name" value="DNA polymerase I"/>
    <property type="match status" value="1"/>
</dbReference>
<dbReference type="InterPro" id="IPR043502">
    <property type="entry name" value="DNA/RNA_pol_sf"/>
</dbReference>
<dbReference type="SMART" id="SM00475">
    <property type="entry name" value="53EXOc"/>
    <property type="match status" value="1"/>
</dbReference>
<dbReference type="FunFam" id="1.20.1060.10:FF:000001">
    <property type="entry name" value="DNA polymerase I"/>
    <property type="match status" value="1"/>
</dbReference>
<keyword evidence="9 16" id="KW-0378">Hydrolase</keyword>
<evidence type="ECO:0000313" key="20">
    <source>
        <dbReference type="Proteomes" id="UP000660047"/>
    </source>
</evidence>
<dbReference type="InterPro" id="IPR020045">
    <property type="entry name" value="DNA_polI_H3TH"/>
</dbReference>
<evidence type="ECO:0000256" key="7">
    <source>
        <dbReference type="ARBA" id="ARBA00022722"/>
    </source>
</evidence>
<dbReference type="SUPFAM" id="SSF56672">
    <property type="entry name" value="DNA/RNA polymerases"/>
    <property type="match status" value="1"/>
</dbReference>
<dbReference type="EMBL" id="BLYL01000001">
    <property type="protein sequence ID" value="GFO93159.1"/>
    <property type="molecule type" value="Genomic_DNA"/>
</dbReference>
<dbReference type="PROSITE" id="PS00447">
    <property type="entry name" value="DNA_POLYMERASE_A"/>
    <property type="match status" value="1"/>
</dbReference>
<dbReference type="Gene3D" id="3.30.70.370">
    <property type="match status" value="1"/>
</dbReference>
<evidence type="ECO:0000256" key="16">
    <source>
        <dbReference type="RuleBase" id="RU004460"/>
    </source>
</evidence>
<evidence type="ECO:0000256" key="14">
    <source>
        <dbReference type="ARBA" id="ARBA00049244"/>
    </source>
</evidence>
<dbReference type="InterPro" id="IPR036279">
    <property type="entry name" value="5-3_exonuclease_C_sf"/>
</dbReference>
<evidence type="ECO:0000259" key="18">
    <source>
        <dbReference type="SMART" id="SM00482"/>
    </source>
</evidence>
<dbReference type="PRINTS" id="PR00868">
    <property type="entry name" value="DNAPOLI"/>
</dbReference>
<dbReference type="RefSeq" id="WP_055222670.1">
    <property type="nucleotide sequence ID" value="NZ_BLYL01000001.1"/>
</dbReference>
<dbReference type="SUPFAM" id="SSF88723">
    <property type="entry name" value="PIN domain-like"/>
    <property type="match status" value="1"/>
</dbReference>
<proteinExistence type="inferred from homology"/>
<evidence type="ECO:0000256" key="5">
    <source>
        <dbReference type="ARBA" id="ARBA00022695"/>
    </source>
</evidence>
<feature type="domain" description="5'-3' exonuclease" evidence="17">
    <location>
        <begin position="6"/>
        <end position="267"/>
    </location>
</feature>
<evidence type="ECO:0000256" key="8">
    <source>
        <dbReference type="ARBA" id="ARBA00022763"/>
    </source>
</evidence>
<evidence type="ECO:0000256" key="3">
    <source>
        <dbReference type="ARBA" id="ARBA00020311"/>
    </source>
</evidence>
<dbReference type="AlphaFoldDB" id="A0AAI9K0I6"/>
<evidence type="ECO:0000256" key="15">
    <source>
        <dbReference type="NCBIfam" id="TIGR00593"/>
    </source>
</evidence>
<feature type="domain" description="DNA-directed DNA polymerase family A palm" evidence="18">
    <location>
        <begin position="639"/>
        <end position="845"/>
    </location>
</feature>
<evidence type="ECO:0000256" key="12">
    <source>
        <dbReference type="ARBA" id="ARBA00023125"/>
    </source>
</evidence>
<dbReference type="InterPro" id="IPR020046">
    <property type="entry name" value="5-3_exonucl_a-hlix_arch_N"/>
</dbReference>
<accession>A0AAI9K0I6</accession>
<evidence type="ECO:0000256" key="1">
    <source>
        <dbReference type="ARBA" id="ARBA00007705"/>
    </source>
</evidence>
<evidence type="ECO:0000256" key="2">
    <source>
        <dbReference type="ARBA" id="ARBA00012417"/>
    </source>
</evidence>
<dbReference type="CDD" id="cd06140">
    <property type="entry name" value="DNA_polA_I_Bacillus_like_exo"/>
    <property type="match status" value="1"/>
</dbReference>
<comment type="subunit">
    <text evidence="16">Single-chain monomer with multiple functions.</text>
</comment>
<dbReference type="Gene3D" id="3.40.50.1010">
    <property type="entry name" value="5'-nuclease"/>
    <property type="match status" value="1"/>
</dbReference>
<evidence type="ECO:0000256" key="10">
    <source>
        <dbReference type="ARBA" id="ARBA00022839"/>
    </source>
</evidence>
<dbReference type="SMART" id="SM00279">
    <property type="entry name" value="HhH2"/>
    <property type="match status" value="1"/>
</dbReference>
<dbReference type="InterPro" id="IPR018320">
    <property type="entry name" value="DNA_polymerase_1"/>
</dbReference>
<organism evidence="19 20">
    <name type="scientific">Coprococcus eutactus</name>
    <dbReference type="NCBI Taxonomy" id="33043"/>
    <lineage>
        <taxon>Bacteria</taxon>
        <taxon>Bacillati</taxon>
        <taxon>Bacillota</taxon>
        <taxon>Clostridia</taxon>
        <taxon>Lachnospirales</taxon>
        <taxon>Lachnospiraceae</taxon>
        <taxon>Coprococcus</taxon>
    </lineage>
</organism>
<dbReference type="CDD" id="cd08637">
    <property type="entry name" value="DNA_pol_A_pol_I_C"/>
    <property type="match status" value="1"/>
</dbReference>
<dbReference type="Proteomes" id="UP000660047">
    <property type="component" value="Unassembled WGS sequence"/>
</dbReference>
<keyword evidence="11 16" id="KW-0239">DNA-directed DNA polymerase</keyword>
<dbReference type="PANTHER" id="PTHR10133:SF27">
    <property type="entry name" value="DNA POLYMERASE NU"/>
    <property type="match status" value="1"/>
</dbReference>
<comment type="catalytic activity">
    <reaction evidence="14 16">
        <text>DNA(n) + a 2'-deoxyribonucleoside 5'-triphosphate = DNA(n+1) + diphosphate</text>
        <dbReference type="Rhea" id="RHEA:22508"/>
        <dbReference type="Rhea" id="RHEA-COMP:17339"/>
        <dbReference type="Rhea" id="RHEA-COMP:17340"/>
        <dbReference type="ChEBI" id="CHEBI:33019"/>
        <dbReference type="ChEBI" id="CHEBI:61560"/>
        <dbReference type="ChEBI" id="CHEBI:173112"/>
        <dbReference type="EC" id="2.7.7.7"/>
    </reaction>
</comment>
<dbReference type="FunFam" id="1.10.150.20:FF:000003">
    <property type="entry name" value="DNA polymerase I"/>
    <property type="match status" value="1"/>
</dbReference>
<dbReference type="InterPro" id="IPR029060">
    <property type="entry name" value="PIN-like_dom_sf"/>
</dbReference>
<keyword evidence="12 16" id="KW-0238">DNA-binding</keyword>
<dbReference type="GO" id="GO:0008409">
    <property type="term" value="F:5'-3' exonuclease activity"/>
    <property type="evidence" value="ECO:0007669"/>
    <property type="project" value="UniProtKB-UniRule"/>
</dbReference>
<dbReference type="FunFam" id="1.10.150.20:FF:000002">
    <property type="entry name" value="DNA polymerase I"/>
    <property type="match status" value="1"/>
</dbReference>